<comment type="caution">
    <text evidence="1">The sequence shown here is derived from an EMBL/GenBank/DDBJ whole genome shotgun (WGS) entry which is preliminary data.</text>
</comment>
<name>A0A1Q6F4R1_9BACT</name>
<reference evidence="1 2" key="1">
    <citation type="journal article" date="2016" name="Nat. Biotechnol.">
        <title>Measurement of bacterial replication rates in microbial communities.</title>
        <authorList>
            <person name="Brown C.T."/>
            <person name="Olm M.R."/>
            <person name="Thomas B.C."/>
            <person name="Banfield J.F."/>
        </authorList>
    </citation>
    <scope>NUCLEOTIDE SEQUENCE [LARGE SCALE GENOMIC DNA]</scope>
    <source>
        <strain evidence="1">CAG:67_53_122</strain>
    </source>
</reference>
<protein>
    <submittedName>
        <fullName evidence="1">Uncharacterized protein</fullName>
    </submittedName>
</protein>
<organism evidence="1 2">
    <name type="scientific">Alistipes putredinis</name>
    <dbReference type="NCBI Taxonomy" id="28117"/>
    <lineage>
        <taxon>Bacteria</taxon>
        <taxon>Pseudomonadati</taxon>
        <taxon>Bacteroidota</taxon>
        <taxon>Bacteroidia</taxon>
        <taxon>Bacteroidales</taxon>
        <taxon>Rikenellaceae</taxon>
        <taxon>Alistipes</taxon>
    </lineage>
</organism>
<dbReference type="Proteomes" id="UP000187417">
    <property type="component" value="Unassembled WGS sequence"/>
</dbReference>
<proteinExistence type="predicted"/>
<accession>A0A1Q6F4R1</accession>
<dbReference type="EMBL" id="MNQH01000031">
    <property type="protein sequence ID" value="OKY93860.1"/>
    <property type="molecule type" value="Genomic_DNA"/>
</dbReference>
<evidence type="ECO:0000313" key="1">
    <source>
        <dbReference type="EMBL" id="OKY93860.1"/>
    </source>
</evidence>
<dbReference type="AlphaFoldDB" id="A0A1Q6F4R1"/>
<gene>
    <name evidence="1" type="ORF">BHV66_07170</name>
</gene>
<evidence type="ECO:0000313" key="2">
    <source>
        <dbReference type="Proteomes" id="UP000187417"/>
    </source>
</evidence>
<sequence>MTVQDGCCETLHNLRYDAGAWRNVETFRPVAEITDFGGFTLLYKHPATADDLYIASDESGTIHEVCVSGGRLSSTQVIMRGVSELRQTFSFGNVLVFITDGRELYYVLYGNEYVAFDMPEPPDISESKENRSRFKTDFYAAIHHDFGSVTYDYVAGDDLARMDNIAPDGGYFFTRITDKKNKTLLLPAVDGEYWLGAIAVMVAYRMMDGATVANSELMIFASDGGESEDGQYVDYVADGMPSKVPESIRYGVFIGTKYKHTTCTNNFYIQPQIVINIPEGIDTRIIESVAIYSTRIIPVYDFEQTWNGKWSLSDRGSGDDNSYMWAADFRKLFTKDVDLLQEPLYRIKEIEVRDFVKNSHKEALTYTLLKNAESQPVFEPTQSLHTQVAGCYYEYNGRLHKGNIRTRLFAGYSRFCLGETEEGITTKLICRLDIDNTSKQVCRSVPAFRPTKIRRVASYPDYRAVQFAVMVDDPGSYGGKCLLNVKLDACEGNNYAYAVGTPSGNAKYPCIKMSESPVEYEQTNDDDTYIETNRVQVSATNNLFSLPFANSYRFGVSEERIIAIATVVDELSATRFGAFPLYVFTDRGVWSLESGTGEVLYSNILPVNHDQIINPNTCTALETVFYITSRGVHNLRGRSSQLISRQIERYTGELTEYLKTAQICFQFKYGDLIVYNPEYPYAYVYSLASGFWSSRDMTGRILNNGQIIMRGAIALLGDETMSCSVDCRIVTRPLKFGTTDFKRLETAVVRIMSQDCFVHVIAEGSNDCRTWITLRDVWCRVGDMDARFRRTSTSFKFLRFKLHLTANERLSMTGVDVEWYPRFTKRLR</sequence>
<dbReference type="STRING" id="28117.BHV66_07170"/>